<evidence type="ECO:0000313" key="2">
    <source>
        <dbReference type="EMBL" id="TVU22904.1"/>
    </source>
</evidence>
<feature type="non-terminal residue" evidence="2">
    <location>
        <position position="1"/>
    </location>
</feature>
<comment type="caution">
    <text evidence="2">The sequence shown here is derived from an EMBL/GenBank/DDBJ whole genome shotgun (WGS) entry which is preliminary data.</text>
</comment>
<dbReference type="InterPro" id="IPR032675">
    <property type="entry name" value="LRR_dom_sf"/>
</dbReference>
<feature type="domain" description="F-box" evidence="1">
    <location>
        <begin position="13"/>
        <end position="61"/>
    </location>
</feature>
<name>A0A5J9UHJ4_9POAL</name>
<dbReference type="PROSITE" id="PS50181">
    <property type="entry name" value="FBOX"/>
    <property type="match status" value="1"/>
</dbReference>
<reference evidence="2 3" key="1">
    <citation type="journal article" date="2019" name="Sci. Rep.">
        <title>A high-quality genome of Eragrostis curvula grass provides insights into Poaceae evolution and supports new strategies to enhance forage quality.</title>
        <authorList>
            <person name="Carballo J."/>
            <person name="Santos B.A.C.M."/>
            <person name="Zappacosta D."/>
            <person name="Garbus I."/>
            <person name="Selva J.P."/>
            <person name="Gallo C.A."/>
            <person name="Diaz A."/>
            <person name="Albertini E."/>
            <person name="Caccamo M."/>
            <person name="Echenique V."/>
        </authorList>
    </citation>
    <scope>NUCLEOTIDE SEQUENCE [LARGE SCALE GENOMIC DNA]</scope>
    <source>
        <strain evidence="3">cv. Victoria</strain>
        <tissue evidence="2">Leaf</tissue>
    </source>
</reference>
<dbReference type="AlphaFoldDB" id="A0A5J9UHJ4"/>
<evidence type="ECO:0000313" key="3">
    <source>
        <dbReference type="Proteomes" id="UP000324897"/>
    </source>
</evidence>
<accession>A0A5J9UHJ4</accession>
<dbReference type="InterPro" id="IPR036047">
    <property type="entry name" value="F-box-like_dom_sf"/>
</dbReference>
<gene>
    <name evidence="2" type="ORF">EJB05_32625</name>
</gene>
<protein>
    <recommendedName>
        <fullName evidence="1">F-box domain-containing protein</fullName>
    </recommendedName>
</protein>
<dbReference type="Pfam" id="PF12937">
    <property type="entry name" value="F-box-like"/>
    <property type="match status" value="1"/>
</dbReference>
<dbReference type="SUPFAM" id="SSF52047">
    <property type="entry name" value="RNI-like"/>
    <property type="match status" value="1"/>
</dbReference>
<dbReference type="Gene3D" id="1.20.1280.50">
    <property type="match status" value="1"/>
</dbReference>
<sequence length="231" mass="26051">MDGVVPPEPPSATRNWAELPRDVGYEIFRRVPHVDVLSSAGLVCASWRRLAVEEPMLWQHIDIAFDWEEYIGVAYDEDEVFFNTQEPPAGLLAMARAAVDRSAGRCKSFRGPVDCHLLIYLATRAPSLSSLHVTSFFRLHKDFVDRVVPKLAMLERLVLPRGLTTANTLRAFLDHCPRLELLDAGGCYLERSCCSSLLAWLCEVKVLTLPRQLLPLDPEYSAMLAEDDYGY</sequence>
<dbReference type="PANTHER" id="PTHR38926">
    <property type="entry name" value="F-BOX DOMAIN CONTAINING PROTEIN, EXPRESSED"/>
    <property type="match status" value="1"/>
</dbReference>
<dbReference type="Gramene" id="TVU22904">
    <property type="protein sequence ID" value="TVU22904"/>
    <property type="gene ID" value="EJB05_32625"/>
</dbReference>
<dbReference type="OrthoDB" id="688218at2759"/>
<dbReference type="PANTHER" id="PTHR38926:SF2">
    <property type="entry name" value="F-BOX_LRR-REPEAT PROTEIN 21-RELATED"/>
    <property type="match status" value="1"/>
</dbReference>
<dbReference type="Proteomes" id="UP000324897">
    <property type="component" value="Unassembled WGS sequence"/>
</dbReference>
<dbReference type="Gene3D" id="3.80.10.10">
    <property type="entry name" value="Ribonuclease Inhibitor"/>
    <property type="match status" value="1"/>
</dbReference>
<evidence type="ECO:0000259" key="1">
    <source>
        <dbReference type="PROSITE" id="PS50181"/>
    </source>
</evidence>
<dbReference type="InterPro" id="IPR001810">
    <property type="entry name" value="F-box_dom"/>
</dbReference>
<dbReference type="SUPFAM" id="SSF81383">
    <property type="entry name" value="F-box domain"/>
    <property type="match status" value="1"/>
</dbReference>
<organism evidence="2 3">
    <name type="scientific">Eragrostis curvula</name>
    <name type="common">weeping love grass</name>
    <dbReference type="NCBI Taxonomy" id="38414"/>
    <lineage>
        <taxon>Eukaryota</taxon>
        <taxon>Viridiplantae</taxon>
        <taxon>Streptophyta</taxon>
        <taxon>Embryophyta</taxon>
        <taxon>Tracheophyta</taxon>
        <taxon>Spermatophyta</taxon>
        <taxon>Magnoliopsida</taxon>
        <taxon>Liliopsida</taxon>
        <taxon>Poales</taxon>
        <taxon>Poaceae</taxon>
        <taxon>PACMAD clade</taxon>
        <taxon>Chloridoideae</taxon>
        <taxon>Eragrostideae</taxon>
        <taxon>Eragrostidinae</taxon>
        <taxon>Eragrostis</taxon>
    </lineage>
</organism>
<proteinExistence type="predicted"/>
<keyword evidence="3" id="KW-1185">Reference proteome</keyword>
<dbReference type="EMBL" id="RWGY01000026">
    <property type="protein sequence ID" value="TVU22904.1"/>
    <property type="molecule type" value="Genomic_DNA"/>
</dbReference>